<keyword evidence="1" id="KW-0880">Kelch repeat</keyword>
<dbReference type="EMBL" id="MCGE01000001">
    <property type="protein sequence ID" value="ORZ26029.1"/>
    <property type="molecule type" value="Genomic_DNA"/>
</dbReference>
<keyword evidence="4" id="KW-1133">Transmembrane helix</keyword>
<evidence type="ECO:0000256" key="5">
    <source>
        <dbReference type="SAM" id="SignalP"/>
    </source>
</evidence>
<dbReference type="Gene3D" id="2.120.10.80">
    <property type="entry name" value="Kelch-type beta propeller"/>
    <property type="match status" value="2"/>
</dbReference>
<feature type="region of interest" description="Disordered" evidence="3">
    <location>
        <begin position="351"/>
        <end position="377"/>
    </location>
</feature>
<feature type="compositionally biased region" description="Polar residues" evidence="3">
    <location>
        <begin position="351"/>
        <end position="371"/>
    </location>
</feature>
<evidence type="ECO:0008006" key="8">
    <source>
        <dbReference type="Google" id="ProtNLM"/>
    </source>
</evidence>
<keyword evidence="2" id="KW-0677">Repeat</keyword>
<evidence type="ECO:0000256" key="1">
    <source>
        <dbReference type="ARBA" id="ARBA00022441"/>
    </source>
</evidence>
<dbReference type="SUPFAM" id="SSF117281">
    <property type="entry name" value="Kelch motif"/>
    <property type="match status" value="2"/>
</dbReference>
<feature type="compositionally biased region" description="Low complexity" evidence="3">
    <location>
        <begin position="449"/>
        <end position="460"/>
    </location>
</feature>
<accession>A0A1X2J2G2</accession>
<organism evidence="6 7">
    <name type="scientific">Absidia repens</name>
    <dbReference type="NCBI Taxonomy" id="90262"/>
    <lineage>
        <taxon>Eukaryota</taxon>
        <taxon>Fungi</taxon>
        <taxon>Fungi incertae sedis</taxon>
        <taxon>Mucoromycota</taxon>
        <taxon>Mucoromycotina</taxon>
        <taxon>Mucoromycetes</taxon>
        <taxon>Mucorales</taxon>
        <taxon>Cunninghamellaceae</taxon>
        <taxon>Absidia</taxon>
    </lineage>
</organism>
<keyword evidence="4" id="KW-0472">Membrane</keyword>
<evidence type="ECO:0000313" key="7">
    <source>
        <dbReference type="Proteomes" id="UP000193560"/>
    </source>
</evidence>
<proteinExistence type="predicted"/>
<evidence type="ECO:0000313" key="6">
    <source>
        <dbReference type="EMBL" id="ORZ26029.1"/>
    </source>
</evidence>
<dbReference type="STRING" id="90262.A0A1X2J2G2"/>
<reference evidence="6 7" key="1">
    <citation type="submission" date="2016-07" db="EMBL/GenBank/DDBJ databases">
        <title>Pervasive Adenine N6-methylation of Active Genes in Fungi.</title>
        <authorList>
            <consortium name="DOE Joint Genome Institute"/>
            <person name="Mondo S.J."/>
            <person name="Dannebaum R.O."/>
            <person name="Kuo R.C."/>
            <person name="Labutti K."/>
            <person name="Haridas S."/>
            <person name="Kuo A."/>
            <person name="Salamov A."/>
            <person name="Ahrendt S.R."/>
            <person name="Lipzen A."/>
            <person name="Sullivan W."/>
            <person name="Andreopoulos W.B."/>
            <person name="Clum A."/>
            <person name="Lindquist E."/>
            <person name="Daum C."/>
            <person name="Ramamoorthy G.K."/>
            <person name="Gryganskyi A."/>
            <person name="Culley D."/>
            <person name="Magnuson J.K."/>
            <person name="James T.Y."/>
            <person name="O'Malley M.A."/>
            <person name="Stajich J.E."/>
            <person name="Spatafora J.W."/>
            <person name="Visel A."/>
            <person name="Grigoriev I.V."/>
        </authorList>
    </citation>
    <scope>NUCLEOTIDE SEQUENCE [LARGE SCALE GENOMIC DNA]</scope>
    <source>
        <strain evidence="6 7">NRRL 1336</strain>
    </source>
</reference>
<sequence>MIVSFVFLSLLFINHAYAISGRVLQECTTLGNNIYCYGGYLSAASGVFTNITTAHITTDMSKIDLSAASASPTWSMVPAASANAPGPSLEPRAALGMTALDDTRYMILGGGHGSALNTPGAIFDSGSNSWTALPEPPFYMSEGAMIASDANTVLAYGGKLNSTPNYTPSNLLKLDLSVAPGTWTILPAGQGSPPISRYGYEMVFRNGIIYFFGGFLDLPETNLQPNIVPLFNVTWYNTATDQWGTIQSTGDKISPRKDHTATLIEGTNKVLIYGGTNIANLQALPVSDYSFIYDLDDHTYKQIDLSNGGGAGPRVGHSAISYKQTVFILFGYDGSGNILSDTHVLDVSNPNAPTWAGASQNNNPNPGNSTDPPIHGDSSTGLATGAIAGIVVGVVAALAIAGALGFIFYRKRRNQNNNEFDYYVPPPQDFTTDVTPTMFPENNDKYHNQDQQQQSDTSNDPVPTYPTTKPHDNQPESVMMEQMPKVKPAAND</sequence>
<dbReference type="PANTHER" id="PTHR46093">
    <property type="entry name" value="ACYL-COA-BINDING DOMAIN-CONTAINING PROTEIN 5"/>
    <property type="match status" value="1"/>
</dbReference>
<feature type="region of interest" description="Disordered" evidence="3">
    <location>
        <begin position="420"/>
        <end position="492"/>
    </location>
</feature>
<comment type="caution">
    <text evidence="6">The sequence shown here is derived from an EMBL/GenBank/DDBJ whole genome shotgun (WGS) entry which is preliminary data.</text>
</comment>
<keyword evidence="4" id="KW-0812">Transmembrane</keyword>
<keyword evidence="7" id="KW-1185">Reference proteome</keyword>
<dbReference type="Proteomes" id="UP000193560">
    <property type="component" value="Unassembled WGS sequence"/>
</dbReference>
<evidence type="ECO:0000256" key="3">
    <source>
        <dbReference type="SAM" id="MobiDB-lite"/>
    </source>
</evidence>
<evidence type="ECO:0000256" key="4">
    <source>
        <dbReference type="SAM" id="Phobius"/>
    </source>
</evidence>
<dbReference type="OrthoDB" id="2363417at2759"/>
<dbReference type="PANTHER" id="PTHR46093:SF18">
    <property type="entry name" value="FIBRONECTIN TYPE-III DOMAIN-CONTAINING PROTEIN"/>
    <property type="match status" value="1"/>
</dbReference>
<protein>
    <recommendedName>
        <fullName evidence="8">Galactose oxidase</fullName>
    </recommendedName>
</protein>
<feature type="signal peptide" evidence="5">
    <location>
        <begin position="1"/>
        <end position="18"/>
    </location>
</feature>
<feature type="transmembrane region" description="Helical" evidence="4">
    <location>
        <begin position="382"/>
        <end position="409"/>
    </location>
</feature>
<dbReference type="Pfam" id="PF24681">
    <property type="entry name" value="Kelch_KLHDC2_KLHL20_DRC7"/>
    <property type="match status" value="1"/>
</dbReference>
<dbReference type="AlphaFoldDB" id="A0A1X2J2G2"/>
<dbReference type="InterPro" id="IPR015915">
    <property type="entry name" value="Kelch-typ_b-propeller"/>
</dbReference>
<evidence type="ECO:0000256" key="2">
    <source>
        <dbReference type="ARBA" id="ARBA00022737"/>
    </source>
</evidence>
<name>A0A1X2J2G2_9FUNG</name>
<feature type="chain" id="PRO_5012326637" description="Galactose oxidase" evidence="5">
    <location>
        <begin position="19"/>
        <end position="492"/>
    </location>
</feature>
<gene>
    <name evidence="6" type="ORF">BCR42DRAFT_401437</name>
</gene>
<keyword evidence="5" id="KW-0732">Signal</keyword>